<reference evidence="3" key="2">
    <citation type="submission" date="2020-09" db="EMBL/GenBank/DDBJ databases">
        <authorList>
            <person name="Sun Q."/>
            <person name="Sedlacek I."/>
        </authorList>
    </citation>
    <scope>NUCLEOTIDE SEQUENCE</scope>
    <source>
        <strain evidence="3">CCM 7086</strain>
    </source>
</reference>
<keyword evidence="2" id="KW-0472">Membrane</keyword>
<dbReference type="Proteomes" id="UP000620266">
    <property type="component" value="Unassembled WGS sequence"/>
</dbReference>
<sequence length="110" mass="12193">MYAWLLPTIKAILPHVGTIITAAQPIFKSRKIDRSAGSDELLLQDQISELQEAASQNATNIRELAEQLQKTVMTLERAALENQQRSRRMMVMATTALACSVVSLAIVLTR</sequence>
<name>A0A8J2ULM4_9BURK</name>
<keyword evidence="2" id="KW-0812">Transmembrane</keyword>
<dbReference type="EMBL" id="BMCG01000004">
    <property type="protein sequence ID" value="GGC11504.1"/>
    <property type="molecule type" value="Genomic_DNA"/>
</dbReference>
<comment type="caution">
    <text evidence="3">The sequence shown here is derived from an EMBL/GenBank/DDBJ whole genome shotgun (WGS) entry which is preliminary data.</text>
</comment>
<gene>
    <name evidence="3" type="ORF">GCM10007205_20820</name>
</gene>
<organism evidence="3 4">
    <name type="scientific">Oxalicibacterium flavum</name>
    <dbReference type="NCBI Taxonomy" id="179467"/>
    <lineage>
        <taxon>Bacteria</taxon>
        <taxon>Pseudomonadati</taxon>
        <taxon>Pseudomonadota</taxon>
        <taxon>Betaproteobacteria</taxon>
        <taxon>Burkholderiales</taxon>
        <taxon>Oxalobacteraceae</taxon>
        <taxon>Oxalicibacterium</taxon>
    </lineage>
</organism>
<dbReference type="RefSeq" id="WP_188396199.1">
    <property type="nucleotide sequence ID" value="NZ_BMCG01000004.1"/>
</dbReference>
<feature type="transmembrane region" description="Helical" evidence="2">
    <location>
        <begin position="89"/>
        <end position="108"/>
    </location>
</feature>
<evidence type="ECO:0000256" key="1">
    <source>
        <dbReference type="SAM" id="Coils"/>
    </source>
</evidence>
<protein>
    <submittedName>
        <fullName evidence="3">Uncharacterized protein</fullName>
    </submittedName>
</protein>
<evidence type="ECO:0000256" key="2">
    <source>
        <dbReference type="SAM" id="Phobius"/>
    </source>
</evidence>
<feature type="coiled-coil region" evidence="1">
    <location>
        <begin position="47"/>
        <end position="85"/>
    </location>
</feature>
<keyword evidence="1" id="KW-0175">Coiled coil</keyword>
<accession>A0A8J2ULM4</accession>
<proteinExistence type="predicted"/>
<keyword evidence="2" id="KW-1133">Transmembrane helix</keyword>
<evidence type="ECO:0000313" key="3">
    <source>
        <dbReference type="EMBL" id="GGC11504.1"/>
    </source>
</evidence>
<reference evidence="3" key="1">
    <citation type="journal article" date="2014" name="Int. J. Syst. Evol. Microbiol.">
        <title>Complete genome sequence of Corynebacterium casei LMG S-19264T (=DSM 44701T), isolated from a smear-ripened cheese.</title>
        <authorList>
            <consortium name="US DOE Joint Genome Institute (JGI-PGF)"/>
            <person name="Walter F."/>
            <person name="Albersmeier A."/>
            <person name="Kalinowski J."/>
            <person name="Ruckert C."/>
        </authorList>
    </citation>
    <scope>NUCLEOTIDE SEQUENCE</scope>
    <source>
        <strain evidence="3">CCM 7086</strain>
    </source>
</reference>
<keyword evidence="4" id="KW-1185">Reference proteome</keyword>
<evidence type="ECO:0000313" key="4">
    <source>
        <dbReference type="Proteomes" id="UP000620266"/>
    </source>
</evidence>
<dbReference type="AlphaFoldDB" id="A0A8J2ULM4"/>